<keyword evidence="10" id="KW-0732">Signal</keyword>
<comment type="function">
    <text evidence="8">Promotes mitochondrial protein synthesis. May act as a fidelity factor of the translation reaction, by catalyzing a one-codon backward translocation of tRNAs on improperly translocated ribosomes. Binds to mitochondrial ribosomes in a GTP-dependent manner.</text>
</comment>
<dbReference type="PANTHER" id="PTHR43512:SF7">
    <property type="entry name" value="TRANSLATION FACTOR GUF1, MITOCHONDRIAL"/>
    <property type="match status" value="1"/>
</dbReference>
<dbReference type="CDD" id="cd03699">
    <property type="entry name" value="EF4_II"/>
    <property type="match status" value="1"/>
</dbReference>
<keyword evidence="8" id="KW-0648">Protein biosynthesis</keyword>
<dbReference type="InterPro" id="IPR027417">
    <property type="entry name" value="P-loop_NTPase"/>
</dbReference>
<feature type="compositionally biased region" description="Gly residues" evidence="9">
    <location>
        <begin position="511"/>
        <end position="532"/>
    </location>
</feature>
<reference evidence="12" key="1">
    <citation type="submission" date="2021-01" db="EMBL/GenBank/DDBJ databases">
        <authorList>
            <person name="Corre E."/>
            <person name="Pelletier E."/>
            <person name="Niang G."/>
            <person name="Scheremetjew M."/>
            <person name="Finn R."/>
            <person name="Kale V."/>
            <person name="Holt S."/>
            <person name="Cochrane G."/>
            <person name="Meng A."/>
            <person name="Brown T."/>
            <person name="Cohen L."/>
        </authorList>
    </citation>
    <scope>NUCLEOTIDE SEQUENCE</scope>
    <source>
        <strain evidence="12">SL-175</strain>
    </source>
</reference>
<dbReference type="GO" id="GO:0003924">
    <property type="term" value="F:GTPase activity"/>
    <property type="evidence" value="ECO:0007669"/>
    <property type="project" value="UniProtKB-UniRule"/>
</dbReference>
<evidence type="ECO:0000256" key="4">
    <source>
        <dbReference type="ARBA" id="ARBA00022801"/>
    </source>
</evidence>
<dbReference type="InterPro" id="IPR009000">
    <property type="entry name" value="Transl_B-barrel_sf"/>
</dbReference>
<dbReference type="Gene3D" id="2.40.30.10">
    <property type="entry name" value="Translation factors"/>
    <property type="match status" value="1"/>
</dbReference>
<dbReference type="FunFam" id="3.30.70.240:FF:000007">
    <property type="entry name" value="Translation factor GUF1, mitochondrial"/>
    <property type="match status" value="1"/>
</dbReference>
<evidence type="ECO:0000256" key="8">
    <source>
        <dbReference type="HAMAP-Rule" id="MF_03137"/>
    </source>
</evidence>
<dbReference type="Pfam" id="PF00009">
    <property type="entry name" value="GTP_EFTU"/>
    <property type="match status" value="1"/>
</dbReference>
<evidence type="ECO:0000256" key="10">
    <source>
        <dbReference type="SAM" id="SignalP"/>
    </source>
</evidence>
<feature type="binding site" evidence="8">
    <location>
        <begin position="118"/>
        <end position="125"/>
    </location>
    <ligand>
        <name>GTP</name>
        <dbReference type="ChEBI" id="CHEBI:37565"/>
    </ligand>
</feature>
<evidence type="ECO:0000313" key="12">
    <source>
        <dbReference type="EMBL" id="CAD8711458.1"/>
    </source>
</evidence>
<dbReference type="CDD" id="cd03709">
    <property type="entry name" value="lepA_C"/>
    <property type="match status" value="1"/>
</dbReference>
<dbReference type="EMBL" id="HBFC01023545">
    <property type="protein sequence ID" value="CAD8711458.1"/>
    <property type="molecule type" value="Transcribed_RNA"/>
</dbReference>
<dbReference type="InterPro" id="IPR038363">
    <property type="entry name" value="LepA_C_sf"/>
</dbReference>
<evidence type="ECO:0000256" key="6">
    <source>
        <dbReference type="ARBA" id="ARBA00023134"/>
    </source>
</evidence>
<dbReference type="InterPro" id="IPR035647">
    <property type="entry name" value="EFG_III/V"/>
</dbReference>
<comment type="subcellular location">
    <subcellularLocation>
        <location evidence="8">Mitochondrion inner membrane</location>
        <topology evidence="8">Peripheral membrane protein</topology>
        <orientation evidence="8">Matrix side</orientation>
    </subcellularLocation>
</comment>
<evidence type="ECO:0000256" key="3">
    <source>
        <dbReference type="ARBA" id="ARBA00022792"/>
    </source>
</evidence>
<comment type="similarity">
    <text evidence="8">Belongs to the GTP-binding elongation factor family. LepA subfamily.</text>
</comment>
<evidence type="ECO:0000256" key="9">
    <source>
        <dbReference type="SAM" id="MobiDB-lite"/>
    </source>
</evidence>
<comment type="catalytic activity">
    <reaction evidence="8">
        <text>GTP + H2O = GDP + phosphate + H(+)</text>
        <dbReference type="Rhea" id="RHEA:19669"/>
        <dbReference type="ChEBI" id="CHEBI:15377"/>
        <dbReference type="ChEBI" id="CHEBI:15378"/>
        <dbReference type="ChEBI" id="CHEBI:37565"/>
        <dbReference type="ChEBI" id="CHEBI:43474"/>
        <dbReference type="ChEBI" id="CHEBI:58189"/>
        <dbReference type="EC" id="3.6.5.n1"/>
    </reaction>
</comment>
<dbReference type="SUPFAM" id="SSF54980">
    <property type="entry name" value="EF-G C-terminal domain-like"/>
    <property type="match status" value="2"/>
</dbReference>
<dbReference type="InterPro" id="IPR005225">
    <property type="entry name" value="Small_GTP-bd"/>
</dbReference>
<dbReference type="PANTHER" id="PTHR43512">
    <property type="entry name" value="TRANSLATION FACTOR GUF1-RELATED"/>
    <property type="match status" value="1"/>
</dbReference>
<dbReference type="Pfam" id="PF06421">
    <property type="entry name" value="LepA_C"/>
    <property type="match status" value="1"/>
</dbReference>
<dbReference type="NCBIfam" id="TIGR00231">
    <property type="entry name" value="small_GTP"/>
    <property type="match status" value="1"/>
</dbReference>
<dbReference type="Gene3D" id="3.30.70.2570">
    <property type="entry name" value="Elongation factor 4, C-terminal domain"/>
    <property type="match status" value="1"/>
</dbReference>
<dbReference type="CDD" id="cd01890">
    <property type="entry name" value="LepA"/>
    <property type="match status" value="1"/>
</dbReference>
<evidence type="ECO:0000256" key="5">
    <source>
        <dbReference type="ARBA" id="ARBA00023128"/>
    </source>
</evidence>
<name>A0A7S0SP99_9CHLO</name>
<dbReference type="FunFam" id="3.30.70.870:FF:000004">
    <property type="entry name" value="Translation factor GUF1, mitochondrial"/>
    <property type="match status" value="1"/>
</dbReference>
<dbReference type="HAMAP" id="MF_00071">
    <property type="entry name" value="LepA"/>
    <property type="match status" value="1"/>
</dbReference>
<dbReference type="Gene3D" id="3.30.70.870">
    <property type="entry name" value="Elongation Factor G (Translational Gtpase), domain 3"/>
    <property type="match status" value="1"/>
</dbReference>
<dbReference type="FunFam" id="2.40.30.10:FF:000015">
    <property type="entry name" value="Translation factor GUF1, mitochondrial"/>
    <property type="match status" value="1"/>
</dbReference>
<dbReference type="InterPro" id="IPR000795">
    <property type="entry name" value="T_Tr_GTP-bd_dom"/>
</dbReference>
<keyword evidence="7 8" id="KW-0472">Membrane</keyword>
<dbReference type="GO" id="GO:0045727">
    <property type="term" value="P:positive regulation of translation"/>
    <property type="evidence" value="ECO:0007669"/>
    <property type="project" value="UniProtKB-UniRule"/>
</dbReference>
<proteinExistence type="inferred from homology"/>
<gene>
    <name evidence="12" type="ORF">MANT1106_LOCUS14145</name>
</gene>
<dbReference type="Pfam" id="PF00679">
    <property type="entry name" value="EFG_C"/>
    <property type="match status" value="1"/>
</dbReference>
<dbReference type="SUPFAM" id="SSF50447">
    <property type="entry name" value="Translation proteins"/>
    <property type="match status" value="1"/>
</dbReference>
<dbReference type="Pfam" id="PF03144">
    <property type="entry name" value="GTP_EFTU_D2"/>
    <property type="match status" value="1"/>
</dbReference>
<feature type="binding site" evidence="8">
    <location>
        <begin position="184"/>
        <end position="188"/>
    </location>
    <ligand>
        <name>GTP</name>
        <dbReference type="ChEBI" id="CHEBI:37565"/>
    </ligand>
</feature>
<dbReference type="Gene3D" id="3.40.50.300">
    <property type="entry name" value="P-loop containing nucleotide triphosphate hydrolases"/>
    <property type="match status" value="1"/>
</dbReference>
<sequence>MSGACRRALASRLALPRLTSVCVLVHRVSKVAPPAWCRSARVNQQQQGAGSAQRGASNASFATSTWSTSSSRAAVASTAVQPRASSELTERDVIAAQKSPTEYLDVPHERIRNFSIIAHIDHGKSTLADRLLEVTGAIPKGGRKQYLDRLPVERARGITVKAQAVSLLHVDPTDGQTYLLNLIDTPGHADFSFEVSRSLAACEGAILLVDATQGVQAQTIATFYLALEQGLTIVPVANKVDMDNADVPGTAAQMGRVFGTDADELIPVSAKTGLNMEGLLDAVVERVGPPRGDSSDGAKLRMLLLDCNYDPYRGAVSVVQVVDGKVAVGDKVMSFATGQSSEVLELGMMTPEALKVKELRAGHVGYVITGLRDVKSARVGDTLIHAKDKDAVTTALPGFRLAKPMVFQGLFPTSADQFENLRAAVDRLTLNDASVSTAPETSAALGPGFRCGFLGLLHADVFHQRLQEEFGTEIIATAPTVPYRVTYPGAETWVEISSPSDLDQSRLGSGPVKGGGGGKGAGGVDVDGGSAGGQHRTAIEEPMVEATIICSADATGKVVELCMDRRGTQLEHTFLDESRVMMRYKLPLGEVATDFNDELKSRTSGYATFDYDDAGWEQADIVRLDVMVNGEVVDALASLVHRDKGTRRGQDFCAKLKGVLSKQLFEVALQAAVGGKVVARETLSAMRKNVLAKCYGGDISRKKKLLSKQKEGKKKMRRIGNVEIPNEAFAGLLSNSKH</sequence>
<dbReference type="GO" id="GO:0006412">
    <property type="term" value="P:translation"/>
    <property type="evidence" value="ECO:0007669"/>
    <property type="project" value="UniProtKB-KW"/>
</dbReference>
<keyword evidence="2 8" id="KW-0547">Nucleotide-binding</keyword>
<keyword evidence="6 8" id="KW-0342">GTP-binding</keyword>
<dbReference type="GO" id="GO:0005525">
    <property type="term" value="F:GTP binding"/>
    <property type="evidence" value="ECO:0007669"/>
    <property type="project" value="UniProtKB-UniRule"/>
</dbReference>
<dbReference type="PROSITE" id="PS00301">
    <property type="entry name" value="G_TR_1"/>
    <property type="match status" value="1"/>
</dbReference>
<feature type="region of interest" description="Disordered" evidence="9">
    <location>
        <begin position="499"/>
        <end position="534"/>
    </location>
</feature>
<evidence type="ECO:0000256" key="7">
    <source>
        <dbReference type="ARBA" id="ARBA00023136"/>
    </source>
</evidence>
<feature type="signal peptide" evidence="10">
    <location>
        <begin position="1"/>
        <end position="20"/>
    </location>
</feature>
<dbReference type="PROSITE" id="PS51722">
    <property type="entry name" value="G_TR_2"/>
    <property type="match status" value="1"/>
</dbReference>
<dbReference type="GO" id="GO:0097177">
    <property type="term" value="F:mitochondrial ribosome binding"/>
    <property type="evidence" value="ECO:0007669"/>
    <property type="project" value="TreeGrafter"/>
</dbReference>
<feature type="chain" id="PRO_5030909458" description="Translation factor GUF1 homolog, mitochondrial" evidence="10">
    <location>
        <begin position="21"/>
        <end position="738"/>
    </location>
</feature>
<dbReference type="EC" id="3.6.5.n1" evidence="8"/>
<dbReference type="CDD" id="cd16260">
    <property type="entry name" value="EF4_III"/>
    <property type="match status" value="1"/>
</dbReference>
<dbReference type="AlphaFoldDB" id="A0A7S0SP99"/>
<protein>
    <recommendedName>
        <fullName evidence="8">Translation factor GUF1 homolog, mitochondrial</fullName>
        <ecNumber evidence="8">3.6.5.n1</ecNumber>
    </recommendedName>
    <alternativeName>
        <fullName evidence="8">Elongation factor 4 homolog</fullName>
        <shortName evidence="8">EF-4</shortName>
    </alternativeName>
    <alternativeName>
        <fullName evidence="8">GTPase GUF1 homolog</fullName>
    </alternativeName>
    <alternativeName>
        <fullName evidence="8">Ribosomal back-translocase</fullName>
    </alternativeName>
</protein>
<feature type="binding site" evidence="8">
    <location>
        <begin position="238"/>
        <end position="241"/>
    </location>
    <ligand>
        <name>GTP</name>
        <dbReference type="ChEBI" id="CHEBI:37565"/>
    </ligand>
</feature>
<dbReference type="InterPro" id="IPR031157">
    <property type="entry name" value="G_TR_CS"/>
</dbReference>
<evidence type="ECO:0000259" key="11">
    <source>
        <dbReference type="PROSITE" id="PS51722"/>
    </source>
</evidence>
<dbReference type="InterPro" id="IPR000640">
    <property type="entry name" value="EFG_V-like"/>
</dbReference>
<dbReference type="Gene3D" id="3.30.70.240">
    <property type="match status" value="1"/>
</dbReference>
<keyword evidence="5 8" id="KW-0496">Mitochondrion</keyword>
<keyword evidence="3 8" id="KW-0999">Mitochondrion inner membrane</keyword>
<keyword evidence="4 8" id="KW-0378">Hydrolase</keyword>
<dbReference type="GO" id="GO:0005743">
    <property type="term" value="C:mitochondrial inner membrane"/>
    <property type="evidence" value="ECO:0007669"/>
    <property type="project" value="UniProtKB-SubCell"/>
</dbReference>
<dbReference type="InterPro" id="IPR006297">
    <property type="entry name" value="EF-4"/>
</dbReference>
<dbReference type="PRINTS" id="PR00315">
    <property type="entry name" value="ELONGATNFCT"/>
</dbReference>
<dbReference type="InterPro" id="IPR035654">
    <property type="entry name" value="LepA_IV"/>
</dbReference>
<comment type="similarity">
    <text evidence="1">Belongs to the TRAFAC class translation factor GTPase superfamily. Classic translation factor GTPase family. LepA subfamily.</text>
</comment>
<feature type="domain" description="Tr-type G" evidence="11">
    <location>
        <begin position="109"/>
        <end position="291"/>
    </location>
</feature>
<dbReference type="FunFam" id="3.40.50.300:FF:000078">
    <property type="entry name" value="Elongation factor 4"/>
    <property type="match status" value="1"/>
</dbReference>
<organism evidence="12">
    <name type="scientific">Mantoniella antarctica</name>
    <dbReference type="NCBI Taxonomy" id="81844"/>
    <lineage>
        <taxon>Eukaryota</taxon>
        <taxon>Viridiplantae</taxon>
        <taxon>Chlorophyta</taxon>
        <taxon>Mamiellophyceae</taxon>
        <taxon>Mamiellales</taxon>
        <taxon>Mamiellaceae</taxon>
        <taxon>Mantoniella</taxon>
    </lineage>
</organism>
<evidence type="ECO:0000256" key="1">
    <source>
        <dbReference type="ARBA" id="ARBA00005454"/>
    </source>
</evidence>
<dbReference type="FunFam" id="3.30.70.2570:FF:000001">
    <property type="entry name" value="Translation factor GUF1, mitochondrial"/>
    <property type="match status" value="1"/>
</dbReference>
<dbReference type="InterPro" id="IPR013842">
    <property type="entry name" value="LepA_CTD"/>
</dbReference>
<evidence type="ECO:0000256" key="2">
    <source>
        <dbReference type="ARBA" id="ARBA00022741"/>
    </source>
</evidence>
<dbReference type="InterPro" id="IPR004161">
    <property type="entry name" value="EFTu-like_2"/>
</dbReference>
<accession>A0A7S0SP99</accession>
<dbReference type="SUPFAM" id="SSF52540">
    <property type="entry name" value="P-loop containing nucleoside triphosphate hydrolases"/>
    <property type="match status" value="1"/>
</dbReference>
<dbReference type="GO" id="GO:0005759">
    <property type="term" value="C:mitochondrial matrix"/>
    <property type="evidence" value="ECO:0007669"/>
    <property type="project" value="UniProtKB-UniRule"/>
</dbReference>